<evidence type="ECO:0000313" key="2">
    <source>
        <dbReference type="EMBL" id="CAF4308193.1"/>
    </source>
</evidence>
<dbReference type="Proteomes" id="UP000663874">
    <property type="component" value="Unassembled WGS sequence"/>
</dbReference>
<gene>
    <name evidence="2" type="ORF">FNK824_LOCUS40900</name>
</gene>
<feature type="non-terminal residue" evidence="2">
    <location>
        <position position="54"/>
    </location>
</feature>
<evidence type="ECO:0000313" key="3">
    <source>
        <dbReference type="Proteomes" id="UP000663874"/>
    </source>
</evidence>
<evidence type="ECO:0000256" key="1">
    <source>
        <dbReference type="SAM" id="Coils"/>
    </source>
</evidence>
<protein>
    <submittedName>
        <fullName evidence="2">Uncharacterized protein</fullName>
    </submittedName>
</protein>
<dbReference type="EMBL" id="CAJOBE010035579">
    <property type="protein sequence ID" value="CAF4308193.1"/>
    <property type="molecule type" value="Genomic_DNA"/>
</dbReference>
<keyword evidence="1" id="KW-0175">Coiled coil</keyword>
<proteinExistence type="predicted"/>
<organism evidence="2 3">
    <name type="scientific">Rotaria sordida</name>
    <dbReference type="NCBI Taxonomy" id="392033"/>
    <lineage>
        <taxon>Eukaryota</taxon>
        <taxon>Metazoa</taxon>
        <taxon>Spiralia</taxon>
        <taxon>Gnathifera</taxon>
        <taxon>Rotifera</taxon>
        <taxon>Eurotatoria</taxon>
        <taxon>Bdelloidea</taxon>
        <taxon>Philodinida</taxon>
        <taxon>Philodinidae</taxon>
        <taxon>Rotaria</taxon>
    </lineage>
</organism>
<name>A0A820IEZ8_9BILA</name>
<feature type="coiled-coil region" evidence="1">
    <location>
        <begin position="14"/>
        <end position="41"/>
    </location>
</feature>
<sequence length="54" mass="6381">ADDYWSYILKHGKKDQVEVAIQNIERRLHDLQEQIHDIISQGSNYGQEWLVSNV</sequence>
<comment type="caution">
    <text evidence="2">The sequence shown here is derived from an EMBL/GenBank/DDBJ whole genome shotgun (WGS) entry which is preliminary data.</text>
</comment>
<dbReference type="AlphaFoldDB" id="A0A820IEZ8"/>
<reference evidence="2" key="1">
    <citation type="submission" date="2021-02" db="EMBL/GenBank/DDBJ databases">
        <authorList>
            <person name="Nowell W R."/>
        </authorList>
    </citation>
    <scope>NUCLEOTIDE SEQUENCE</scope>
</reference>
<accession>A0A820IEZ8</accession>